<sequence length="98" mass="11396">MSTTYGARELGSTAASIHRVSDFRKYWAALQEWNERRKLRAALDHLSDWELMDIGITRGEIDYVASHRSIDPRGIQPAEWIRYLPTVDGQIGPFQRHR</sequence>
<reference evidence="2 3" key="1">
    <citation type="submission" date="2014-03" db="EMBL/GenBank/DDBJ databases">
        <title>Bradyrhizobium valentinum sp. nov., isolated from effective nodules of Lupinus mariae-josephae, a lupine endemic of basic-lime soils in Eastern Spain.</title>
        <authorList>
            <person name="Duran D."/>
            <person name="Rey L."/>
            <person name="Navarro A."/>
            <person name="Busquets A."/>
            <person name="Imperial J."/>
            <person name="Ruiz-Argueso T."/>
        </authorList>
    </citation>
    <scope>NUCLEOTIDE SEQUENCE [LARGE SCALE GENOMIC DNA]</scope>
    <source>
        <strain evidence="2 3">PAC68</strain>
    </source>
</reference>
<keyword evidence="3" id="KW-1185">Reference proteome</keyword>
<evidence type="ECO:0000259" key="1">
    <source>
        <dbReference type="Pfam" id="PF06568"/>
    </source>
</evidence>
<dbReference type="EMBL" id="LLXZ01000205">
    <property type="protein sequence ID" value="KRQ95737.1"/>
    <property type="molecule type" value="Genomic_DNA"/>
</dbReference>
<evidence type="ECO:0000313" key="2">
    <source>
        <dbReference type="EMBL" id="KRQ95737.1"/>
    </source>
</evidence>
<name>A0A0R3KJ24_9BRAD</name>
<dbReference type="AlphaFoldDB" id="A0A0R3KJ24"/>
<dbReference type="OrthoDB" id="8116725at2"/>
<accession>A0A0R3KJ24</accession>
<protein>
    <recommendedName>
        <fullName evidence="1">YjiS-like domain-containing protein</fullName>
    </recommendedName>
</protein>
<dbReference type="Pfam" id="PF06568">
    <property type="entry name" value="YjiS-like"/>
    <property type="match status" value="1"/>
</dbReference>
<proteinExistence type="predicted"/>
<dbReference type="RefSeq" id="WP_057840022.1">
    <property type="nucleotide sequence ID" value="NZ_LLXZ01000205.1"/>
</dbReference>
<dbReference type="InterPro" id="IPR009506">
    <property type="entry name" value="YjiS-like"/>
</dbReference>
<feature type="domain" description="YjiS-like" evidence="1">
    <location>
        <begin position="27"/>
        <end position="62"/>
    </location>
</feature>
<organism evidence="2 3">
    <name type="scientific">Bradyrhizobium jicamae</name>
    <dbReference type="NCBI Taxonomy" id="280332"/>
    <lineage>
        <taxon>Bacteria</taxon>
        <taxon>Pseudomonadati</taxon>
        <taxon>Pseudomonadota</taxon>
        <taxon>Alphaproteobacteria</taxon>
        <taxon>Hyphomicrobiales</taxon>
        <taxon>Nitrobacteraceae</taxon>
        <taxon>Bradyrhizobium</taxon>
    </lineage>
</organism>
<dbReference type="Proteomes" id="UP000050863">
    <property type="component" value="Unassembled WGS sequence"/>
</dbReference>
<evidence type="ECO:0000313" key="3">
    <source>
        <dbReference type="Proteomes" id="UP000050863"/>
    </source>
</evidence>
<gene>
    <name evidence="2" type="ORF">CQ12_03945</name>
</gene>
<dbReference type="STRING" id="280332.CQ12_03945"/>
<comment type="caution">
    <text evidence="2">The sequence shown here is derived from an EMBL/GenBank/DDBJ whole genome shotgun (WGS) entry which is preliminary data.</text>
</comment>